<evidence type="ECO:0000313" key="2">
    <source>
        <dbReference type="EMBL" id="MCC2189930.1"/>
    </source>
</evidence>
<keyword evidence="3" id="KW-1185">Reference proteome</keyword>
<gene>
    <name evidence="2" type="ORF">LKD71_08945</name>
</gene>
<keyword evidence="1" id="KW-0732">Signal</keyword>
<feature type="signal peptide" evidence="1">
    <location>
        <begin position="1"/>
        <end position="27"/>
    </location>
</feature>
<sequence>MKKRTMIVRALCASMVMSMLGGFAVQADEGEKVVINFYEHSDSDVIAEDLVEAYNASQDKVEVKLSLISNDDYDDKVKVRQAWIIRWI</sequence>
<evidence type="ECO:0000313" key="3">
    <source>
        <dbReference type="Proteomes" id="UP001197875"/>
    </source>
</evidence>
<dbReference type="AlphaFoldDB" id="A0AAE3J6Y2"/>
<evidence type="ECO:0000256" key="1">
    <source>
        <dbReference type="SAM" id="SignalP"/>
    </source>
</evidence>
<dbReference type="Proteomes" id="UP001197875">
    <property type="component" value="Unassembled WGS sequence"/>
</dbReference>
<protein>
    <submittedName>
        <fullName evidence="2">Uncharacterized protein</fullName>
    </submittedName>
</protein>
<proteinExistence type="predicted"/>
<name>A0AAE3J6Y2_9FIRM</name>
<feature type="chain" id="PRO_5042036285" evidence="1">
    <location>
        <begin position="28"/>
        <end position="88"/>
    </location>
</feature>
<organism evidence="2 3">
    <name type="scientific">Fusicatenibacter faecihominis</name>
    <dbReference type="NCBI Taxonomy" id="2881276"/>
    <lineage>
        <taxon>Bacteria</taxon>
        <taxon>Bacillati</taxon>
        <taxon>Bacillota</taxon>
        <taxon>Clostridia</taxon>
        <taxon>Lachnospirales</taxon>
        <taxon>Lachnospiraceae</taxon>
        <taxon>Fusicatenibacter</taxon>
    </lineage>
</organism>
<dbReference type="RefSeq" id="WP_227615138.1">
    <property type="nucleotide sequence ID" value="NZ_JAJEPR010000012.1"/>
</dbReference>
<dbReference type="Gene3D" id="3.40.190.10">
    <property type="entry name" value="Periplasmic binding protein-like II"/>
    <property type="match status" value="1"/>
</dbReference>
<reference evidence="2 3" key="1">
    <citation type="submission" date="2021-10" db="EMBL/GenBank/DDBJ databases">
        <title>Anaerobic single-cell dispensing facilitates the cultivation of human gut bacteria.</title>
        <authorList>
            <person name="Afrizal A."/>
        </authorList>
    </citation>
    <scope>NUCLEOTIDE SEQUENCE [LARGE SCALE GENOMIC DNA]</scope>
    <source>
        <strain evidence="2 3">CLA-AA-H277</strain>
    </source>
</reference>
<dbReference type="EMBL" id="JAJEPR010000012">
    <property type="protein sequence ID" value="MCC2189930.1"/>
    <property type="molecule type" value="Genomic_DNA"/>
</dbReference>
<accession>A0AAE3J6Y2</accession>
<comment type="caution">
    <text evidence="2">The sequence shown here is derived from an EMBL/GenBank/DDBJ whole genome shotgun (WGS) entry which is preliminary data.</text>
</comment>